<reference evidence="2" key="1">
    <citation type="journal article" date="2020" name="mSystems">
        <title>Genome- and Community-Level Interaction Insights into Carbon Utilization and Element Cycling Functions of Hydrothermarchaeota in Hydrothermal Sediment.</title>
        <authorList>
            <person name="Zhou Z."/>
            <person name="Liu Y."/>
            <person name="Xu W."/>
            <person name="Pan J."/>
            <person name="Luo Z.H."/>
            <person name="Li M."/>
        </authorList>
    </citation>
    <scope>NUCLEOTIDE SEQUENCE [LARGE SCALE GENOMIC DNA]</scope>
    <source>
        <strain evidence="2">HyVt-485</strain>
    </source>
</reference>
<feature type="domain" description="SseB protein N-terminal" evidence="1">
    <location>
        <begin position="19"/>
        <end position="120"/>
    </location>
</feature>
<evidence type="ECO:0000259" key="1">
    <source>
        <dbReference type="Pfam" id="PF07179"/>
    </source>
</evidence>
<accession>A0A7C5QVE9</accession>
<comment type="caution">
    <text evidence="2">The sequence shown here is derived from an EMBL/GenBank/DDBJ whole genome shotgun (WGS) entry which is preliminary data.</text>
</comment>
<dbReference type="AlphaFoldDB" id="A0A7C5QVE9"/>
<evidence type="ECO:0000313" key="2">
    <source>
        <dbReference type="EMBL" id="HHL42438.1"/>
    </source>
</evidence>
<sequence length="145" mass="15683">MTENKTDTLAQMLEQADAQTMQNDPIIRKAFSVALLASDLYVPVYENEEEQAEAGGVNLQAIKLDGHLHVLLFSSKAKLADFMGDGTRYARAPGAQIIPSLRNGYAVLNPGDKGRAFAPEDFTEILGDAPDHGQPGHVHGPDCQH</sequence>
<organism evidence="2">
    <name type="scientific">Hellea balneolensis</name>
    <dbReference type="NCBI Taxonomy" id="287478"/>
    <lineage>
        <taxon>Bacteria</taxon>
        <taxon>Pseudomonadati</taxon>
        <taxon>Pseudomonadota</taxon>
        <taxon>Alphaproteobacteria</taxon>
        <taxon>Maricaulales</taxon>
        <taxon>Robiginitomaculaceae</taxon>
        <taxon>Hellea</taxon>
    </lineage>
</organism>
<gene>
    <name evidence="2" type="ORF">ENJ42_02375</name>
</gene>
<proteinExistence type="predicted"/>
<protein>
    <submittedName>
        <fullName evidence="2">SseB family protein</fullName>
    </submittedName>
</protein>
<dbReference type="InterPro" id="IPR009839">
    <property type="entry name" value="SseB_N"/>
</dbReference>
<dbReference type="Pfam" id="PF07179">
    <property type="entry name" value="SseB"/>
    <property type="match status" value="1"/>
</dbReference>
<dbReference type="Proteomes" id="UP000885830">
    <property type="component" value="Unassembled WGS sequence"/>
</dbReference>
<name>A0A7C5QVE9_9PROT</name>
<dbReference type="EMBL" id="DRMJ01000114">
    <property type="protein sequence ID" value="HHL42438.1"/>
    <property type="molecule type" value="Genomic_DNA"/>
</dbReference>